<dbReference type="OrthoDB" id="9811239at2"/>
<name>F0S9N3_PSESL</name>
<dbReference type="PANTHER" id="PTHR12526:SF630">
    <property type="entry name" value="GLYCOSYLTRANSFERASE"/>
    <property type="match status" value="1"/>
</dbReference>
<proteinExistence type="predicted"/>
<dbReference type="KEGG" id="psn:Pedsa_0817"/>
<dbReference type="EMBL" id="CP002545">
    <property type="protein sequence ID" value="ADY51389.1"/>
    <property type="molecule type" value="Genomic_DNA"/>
</dbReference>
<dbReference type="GO" id="GO:0016757">
    <property type="term" value="F:glycosyltransferase activity"/>
    <property type="evidence" value="ECO:0007669"/>
    <property type="project" value="InterPro"/>
</dbReference>
<keyword evidence="3" id="KW-0808">Transferase</keyword>
<accession>F0S9N3</accession>
<dbReference type="CDD" id="cd03820">
    <property type="entry name" value="GT4_AmsD-like"/>
    <property type="match status" value="1"/>
</dbReference>
<evidence type="ECO:0000259" key="2">
    <source>
        <dbReference type="Pfam" id="PF13439"/>
    </source>
</evidence>
<organism evidence="3 4">
    <name type="scientific">Pseudopedobacter saltans (strain ATCC 51119 / DSM 12145 / JCM 21818 / CCUG 39354 / LMG 10337 / NBRC 100064 / NCIMB 13643)</name>
    <name type="common">Pedobacter saltans</name>
    <dbReference type="NCBI Taxonomy" id="762903"/>
    <lineage>
        <taxon>Bacteria</taxon>
        <taxon>Pseudomonadati</taxon>
        <taxon>Bacteroidota</taxon>
        <taxon>Sphingobacteriia</taxon>
        <taxon>Sphingobacteriales</taxon>
        <taxon>Sphingobacteriaceae</taxon>
        <taxon>Pseudopedobacter</taxon>
    </lineage>
</organism>
<gene>
    <name evidence="3" type="ordered locus">Pedsa_0817</name>
</gene>
<dbReference type="Pfam" id="PF13439">
    <property type="entry name" value="Glyco_transf_4"/>
    <property type="match status" value="1"/>
</dbReference>
<sequence length="365" mass="41125">MKLKLHFVINSLHGGGAERVLSSLASFFDAQGHDVLIICLNYAKSAYEIPKGIKIHYLLKERKKGLLYRGVYAYSTLKMLVDIFKRDRPDCAISFMTSANIWMGLAARITKTPYIVSERINPDHIEEFNYLQGRLLKEVYSKAKSVVAPSRGVEIAMLQTKALRGLENTKVIINPVKELGKVSNNVIHTKSYVLAVGRLDRQKGFDILIEAFSKLKKHDLDLLIVGEGNERKALQDQINRLGLQNKIKLIGAKSQIQDYYHYAEIFVLPSRNEGYPNVLLEALSMGCPSIAMDCEFGPSEIIVHEENGLLVKEKTAEALAANMERLLSDSLLKKKLSNNARLINITNSSEEVFAKWQNLVYESIQ</sequence>
<dbReference type="Pfam" id="PF00534">
    <property type="entry name" value="Glycos_transf_1"/>
    <property type="match status" value="1"/>
</dbReference>
<dbReference type="Proteomes" id="UP000000310">
    <property type="component" value="Chromosome"/>
</dbReference>
<protein>
    <submittedName>
        <fullName evidence="3">Glycosyl transferase group 1</fullName>
    </submittedName>
</protein>
<dbReference type="AlphaFoldDB" id="F0S9N3"/>
<evidence type="ECO:0000313" key="3">
    <source>
        <dbReference type="EMBL" id="ADY51389.1"/>
    </source>
</evidence>
<dbReference type="RefSeq" id="WP_013631889.1">
    <property type="nucleotide sequence ID" value="NC_015177.1"/>
</dbReference>
<dbReference type="InterPro" id="IPR001296">
    <property type="entry name" value="Glyco_trans_1"/>
</dbReference>
<evidence type="ECO:0000259" key="1">
    <source>
        <dbReference type="Pfam" id="PF00534"/>
    </source>
</evidence>
<dbReference type="Gene3D" id="3.40.50.2000">
    <property type="entry name" value="Glycogen Phosphorylase B"/>
    <property type="match status" value="2"/>
</dbReference>
<evidence type="ECO:0000313" key="4">
    <source>
        <dbReference type="Proteomes" id="UP000000310"/>
    </source>
</evidence>
<reference evidence="3 4" key="1">
    <citation type="journal article" date="2011" name="Stand. Genomic Sci.">
        <title>Complete genome sequence of the gliding, heparinolytic Pedobacter saltans type strain (113).</title>
        <authorList>
            <person name="Liolios K."/>
            <person name="Sikorski J."/>
            <person name="Lu M."/>
            <person name="Nolan M."/>
            <person name="Lapidus A."/>
            <person name="Lucas S."/>
            <person name="Hammon N."/>
            <person name="Deshpande S."/>
            <person name="Cheng J.F."/>
            <person name="Tapia R."/>
            <person name="Han C."/>
            <person name="Goodwin L."/>
            <person name="Pitluck S."/>
            <person name="Huntemann M."/>
            <person name="Ivanova N."/>
            <person name="Pagani I."/>
            <person name="Mavromatis K."/>
            <person name="Ovchinikova G."/>
            <person name="Pati A."/>
            <person name="Chen A."/>
            <person name="Palaniappan K."/>
            <person name="Land M."/>
            <person name="Hauser L."/>
            <person name="Brambilla E.M."/>
            <person name="Kotsyurbenko O."/>
            <person name="Rohde M."/>
            <person name="Tindall B.J."/>
            <person name="Abt B."/>
            <person name="Goker M."/>
            <person name="Detter J.C."/>
            <person name="Woyke T."/>
            <person name="Bristow J."/>
            <person name="Eisen J.A."/>
            <person name="Markowitz V."/>
            <person name="Hugenholtz P."/>
            <person name="Klenk H.P."/>
            <person name="Kyrpides N.C."/>
        </authorList>
    </citation>
    <scope>NUCLEOTIDE SEQUENCE [LARGE SCALE GENOMIC DNA]</scope>
    <source>
        <strain evidence="4">ATCC 51119 / DSM 12145 / JCM 21818 / LMG 10337 / NBRC 100064 / NCIMB 13643</strain>
    </source>
</reference>
<dbReference type="InterPro" id="IPR028098">
    <property type="entry name" value="Glyco_trans_4-like_N"/>
</dbReference>
<dbReference type="STRING" id="762903.Pedsa_0817"/>
<dbReference type="HOGENOM" id="CLU_009583_0_0_10"/>
<reference evidence="4" key="2">
    <citation type="submission" date="2011-02" db="EMBL/GenBank/DDBJ databases">
        <title>The complete genome of Pedobacter saltans DSM 12145.</title>
        <authorList>
            <consortium name="US DOE Joint Genome Institute (JGI-PGF)"/>
            <person name="Lucas S."/>
            <person name="Copeland A."/>
            <person name="Lapidus A."/>
            <person name="Bruce D."/>
            <person name="Goodwin L."/>
            <person name="Pitluck S."/>
            <person name="Kyrpides N."/>
            <person name="Mavromatis K."/>
            <person name="Pagani I."/>
            <person name="Ivanova N."/>
            <person name="Ovchinnikova G."/>
            <person name="Lu M."/>
            <person name="Detter J.C."/>
            <person name="Han C."/>
            <person name="Land M."/>
            <person name="Hauser L."/>
            <person name="Markowitz V."/>
            <person name="Cheng J.-F."/>
            <person name="Hugenholtz P."/>
            <person name="Woyke T."/>
            <person name="Wu D."/>
            <person name="Tindall B."/>
            <person name="Pomrenke H.G."/>
            <person name="Brambilla E."/>
            <person name="Klenk H.-P."/>
            <person name="Eisen J.A."/>
        </authorList>
    </citation>
    <scope>NUCLEOTIDE SEQUENCE [LARGE SCALE GENOMIC DNA]</scope>
    <source>
        <strain evidence="4">ATCC 51119 / DSM 12145 / JCM 21818 / LMG 10337 / NBRC 100064 / NCIMB 13643</strain>
    </source>
</reference>
<keyword evidence="4" id="KW-1185">Reference proteome</keyword>
<dbReference type="PANTHER" id="PTHR12526">
    <property type="entry name" value="GLYCOSYLTRANSFERASE"/>
    <property type="match status" value="1"/>
</dbReference>
<feature type="domain" description="Glycosyltransferase subfamily 4-like N-terminal" evidence="2">
    <location>
        <begin position="15"/>
        <end position="159"/>
    </location>
</feature>
<dbReference type="SUPFAM" id="SSF53756">
    <property type="entry name" value="UDP-Glycosyltransferase/glycogen phosphorylase"/>
    <property type="match status" value="1"/>
</dbReference>
<feature type="domain" description="Glycosyl transferase family 1" evidence="1">
    <location>
        <begin position="184"/>
        <end position="341"/>
    </location>
</feature>
<dbReference type="eggNOG" id="COG0438">
    <property type="taxonomic scope" value="Bacteria"/>
</dbReference>